<dbReference type="InterPro" id="IPR005467">
    <property type="entry name" value="His_kinase_dom"/>
</dbReference>
<dbReference type="InterPro" id="IPR001789">
    <property type="entry name" value="Sig_transdc_resp-reg_receiver"/>
</dbReference>
<dbReference type="InterPro" id="IPR036097">
    <property type="entry name" value="HisK_dim/P_sf"/>
</dbReference>
<keyword evidence="5" id="KW-1133">Transmembrane helix</keyword>
<dbReference type="InterPro" id="IPR036890">
    <property type="entry name" value="HATPase_C_sf"/>
</dbReference>
<dbReference type="PRINTS" id="PR00344">
    <property type="entry name" value="BCTRLSENSOR"/>
</dbReference>
<dbReference type="Gene3D" id="3.40.50.2300">
    <property type="match status" value="1"/>
</dbReference>
<evidence type="ECO:0000259" key="6">
    <source>
        <dbReference type="PROSITE" id="PS50109"/>
    </source>
</evidence>
<accession>A0ABP6YEW1</accession>
<dbReference type="Gene3D" id="3.30.565.10">
    <property type="entry name" value="Histidine kinase-like ATPase, C-terminal domain"/>
    <property type="match status" value="1"/>
</dbReference>
<evidence type="ECO:0000256" key="1">
    <source>
        <dbReference type="ARBA" id="ARBA00000085"/>
    </source>
</evidence>
<evidence type="ECO:0000256" key="3">
    <source>
        <dbReference type="ARBA" id="ARBA00022553"/>
    </source>
</evidence>
<feature type="domain" description="Response regulatory" evidence="7">
    <location>
        <begin position="1125"/>
        <end position="1186"/>
    </location>
</feature>
<dbReference type="PANTHER" id="PTHR43547">
    <property type="entry name" value="TWO-COMPONENT HISTIDINE KINASE"/>
    <property type="match status" value="1"/>
</dbReference>
<gene>
    <name evidence="8" type="ORF">GCM10022395_31300</name>
</gene>
<dbReference type="Pfam" id="PF02518">
    <property type="entry name" value="HATPase_c"/>
    <property type="match status" value="1"/>
</dbReference>
<dbReference type="InterPro" id="IPR003661">
    <property type="entry name" value="HisK_dim/P_dom"/>
</dbReference>
<evidence type="ECO:0000256" key="4">
    <source>
        <dbReference type="PROSITE-ProRule" id="PRU00169"/>
    </source>
</evidence>
<dbReference type="Gene3D" id="2.130.10.10">
    <property type="entry name" value="YVTN repeat-like/Quinoprotein amine dehydrogenase"/>
    <property type="match status" value="4"/>
</dbReference>
<dbReference type="InterPro" id="IPR003594">
    <property type="entry name" value="HATPase_dom"/>
</dbReference>
<dbReference type="SUPFAM" id="SSF47384">
    <property type="entry name" value="Homodimeric domain of signal transducing histidine kinase"/>
    <property type="match status" value="1"/>
</dbReference>
<dbReference type="InterPro" id="IPR011110">
    <property type="entry name" value="Reg_prop"/>
</dbReference>
<dbReference type="PROSITE" id="PS50109">
    <property type="entry name" value="HIS_KIN"/>
    <property type="match status" value="1"/>
</dbReference>
<comment type="catalytic activity">
    <reaction evidence="1">
        <text>ATP + protein L-histidine = ADP + protein N-phospho-L-histidine.</text>
        <dbReference type="EC" id="2.7.13.3"/>
    </reaction>
</comment>
<reference evidence="9" key="1">
    <citation type="journal article" date="2019" name="Int. J. Syst. Evol. Microbiol.">
        <title>The Global Catalogue of Microorganisms (GCM) 10K type strain sequencing project: providing services to taxonomists for standard genome sequencing and annotation.</title>
        <authorList>
            <consortium name="The Broad Institute Genomics Platform"/>
            <consortium name="The Broad Institute Genome Sequencing Center for Infectious Disease"/>
            <person name="Wu L."/>
            <person name="Ma J."/>
        </authorList>
    </citation>
    <scope>NUCLEOTIDE SEQUENCE [LARGE SCALE GENOMIC DNA]</scope>
    <source>
        <strain evidence="9">JCM 17111</strain>
    </source>
</reference>
<dbReference type="PROSITE" id="PS50110">
    <property type="entry name" value="RESPONSE_REGULATORY"/>
    <property type="match status" value="1"/>
</dbReference>
<dbReference type="EC" id="2.7.13.3" evidence="2"/>
<proteinExistence type="predicted"/>
<dbReference type="Pfam" id="PF07495">
    <property type="entry name" value="Y_Y_Y"/>
    <property type="match status" value="1"/>
</dbReference>
<dbReference type="SMART" id="SM00388">
    <property type="entry name" value="HisKA"/>
    <property type="match status" value="1"/>
</dbReference>
<dbReference type="InterPro" id="IPR011006">
    <property type="entry name" value="CheY-like_superfamily"/>
</dbReference>
<dbReference type="Gene3D" id="2.60.40.10">
    <property type="entry name" value="Immunoglobulins"/>
    <property type="match status" value="1"/>
</dbReference>
<dbReference type="Proteomes" id="UP001500954">
    <property type="component" value="Unassembled WGS sequence"/>
</dbReference>
<comment type="caution">
    <text evidence="8">The sequence shown here is derived from an EMBL/GenBank/DDBJ whole genome shotgun (WGS) entry which is preliminary data.</text>
</comment>
<dbReference type="Pfam" id="PF00072">
    <property type="entry name" value="Response_reg"/>
    <property type="match status" value="1"/>
</dbReference>
<dbReference type="Pfam" id="PF07494">
    <property type="entry name" value="Reg_prop"/>
    <property type="match status" value="4"/>
</dbReference>
<protein>
    <recommendedName>
        <fullName evidence="2">histidine kinase</fullName>
        <ecNumber evidence="2">2.7.13.3</ecNumber>
    </recommendedName>
</protein>
<keyword evidence="9" id="KW-1185">Reference proteome</keyword>
<dbReference type="InterPro" id="IPR015943">
    <property type="entry name" value="WD40/YVTN_repeat-like_dom_sf"/>
</dbReference>
<dbReference type="InterPro" id="IPR013783">
    <property type="entry name" value="Ig-like_fold"/>
</dbReference>
<dbReference type="SUPFAM" id="SSF55874">
    <property type="entry name" value="ATPase domain of HSP90 chaperone/DNA topoisomerase II/histidine kinase"/>
    <property type="match status" value="1"/>
</dbReference>
<dbReference type="SUPFAM" id="SSF50998">
    <property type="entry name" value="Quinoprotein alcohol dehydrogenase-like"/>
    <property type="match status" value="1"/>
</dbReference>
<feature type="modified residue" description="4-aspartylphosphate" evidence="4">
    <location>
        <position position="1173"/>
    </location>
</feature>
<organism evidence="8 9">
    <name type="scientific">Snuella lapsa</name>
    <dbReference type="NCBI Taxonomy" id="870481"/>
    <lineage>
        <taxon>Bacteria</taxon>
        <taxon>Pseudomonadati</taxon>
        <taxon>Bacteroidota</taxon>
        <taxon>Flavobacteriia</taxon>
        <taxon>Flavobacteriales</taxon>
        <taxon>Flavobacteriaceae</taxon>
        <taxon>Snuella</taxon>
    </lineage>
</organism>
<dbReference type="InterPro" id="IPR011123">
    <property type="entry name" value="Y_Y_Y"/>
</dbReference>
<evidence type="ECO:0000256" key="5">
    <source>
        <dbReference type="SAM" id="Phobius"/>
    </source>
</evidence>
<dbReference type="PANTHER" id="PTHR43547:SF2">
    <property type="entry name" value="HYBRID SIGNAL TRANSDUCTION HISTIDINE KINASE C"/>
    <property type="match status" value="1"/>
</dbReference>
<dbReference type="Gene3D" id="1.10.287.130">
    <property type="match status" value="1"/>
</dbReference>
<feature type="transmembrane region" description="Helical" evidence="5">
    <location>
        <begin position="7"/>
        <end position="24"/>
    </location>
</feature>
<dbReference type="SUPFAM" id="SSF63829">
    <property type="entry name" value="Calcium-dependent phosphotriesterase"/>
    <property type="match status" value="1"/>
</dbReference>
<dbReference type="InterPro" id="IPR004358">
    <property type="entry name" value="Sig_transdc_His_kin-like_C"/>
</dbReference>
<feature type="transmembrane region" description="Helical" evidence="5">
    <location>
        <begin position="811"/>
        <end position="829"/>
    </location>
</feature>
<dbReference type="CDD" id="cd00082">
    <property type="entry name" value="HisKA"/>
    <property type="match status" value="1"/>
</dbReference>
<evidence type="ECO:0000256" key="2">
    <source>
        <dbReference type="ARBA" id="ARBA00012438"/>
    </source>
</evidence>
<feature type="domain" description="Histidine kinase" evidence="6">
    <location>
        <begin position="864"/>
        <end position="1081"/>
    </location>
</feature>
<dbReference type="EMBL" id="BAABCY010000085">
    <property type="protein sequence ID" value="GAA3580566.1"/>
    <property type="molecule type" value="Genomic_DNA"/>
</dbReference>
<keyword evidence="5" id="KW-0812">Transmembrane</keyword>
<dbReference type="Pfam" id="PF00512">
    <property type="entry name" value="HisKA"/>
    <property type="match status" value="1"/>
</dbReference>
<evidence type="ECO:0000259" key="7">
    <source>
        <dbReference type="PROSITE" id="PS50110"/>
    </source>
</evidence>
<sequence length="1186" mass="135552">MGVNSKILNILLIAIFFFPFTIVSQSDKLNFKAFLIEDGLASVNSILRDRNGFMWFGGTHGLYRYDGFNFKIFISLDDDKLSLSDNYITALFEDSDGFIWIGTRQGGLNKFDPMDESFTNHRNNPLSIYRKNYTTTITEDSEKNLWIGTIGEGVFYLNKKLNEVENFLHYNNDINSIINNDIFSIIAKNDNVWITSNTGVLDCYDRTKSVFYHYKYSEKDYQSTRNGQRLCLDHRGNLWIGTEEEGLFNFNVQKKSFKSYNYKKDEPSISSNIITDVKEGKPNEIWFTTDGGGLNLLNSNTGKITVYKNDIYNTNSITNDSSYSLFVDSNFDLWLGMGDGTVNRTNTSPFETYQLSPSLPKSSLSFNVVVSLYLNNNILWIGTGGGGLDRLDITNNLFLNYKNDPANELSLPSNIVMTVMEDSDGYVWTGNFKKGVSYKKNGETVFYSPKFNPIGAPNLKHNLVFDLIEDLQGNIWIATYDEGLYCYKKNKNEITHYSIKNDNSSGLKTNKILRLLCDSEDNIWIGTLDKGIQILNLKNKTFLSLDDIGFNLQHRIIKPVKDIYEDSEKNIWIATEGEGVYKLNNKDKNFKHYTTDDGFPSNSIYGVMEDNSGDFWFGTNKGITTLKKSSNNILTYNTFDGLLTNDFESGAIAKAPDGKLFFGSKKGLVSFYPNKLITKPEPINLLLTNFQIFNKTVRVNELIEGNKPLDTSIVFINNITLPYNLNNFSFDFATPGYSAPHNIKYEYMLVGIDARWISTPSEYHFASYSNIPHGSYIFKVKAIDENSLENATVSEKQIGITITPVWWQTNLAYFTYSVILISLILFIYYNAKNRIRLKNELLIEKYKHEKDEELHQSKINFFTTISHELRTSLTLILAPLEELTRIKNANNRISNLVMTMNRNGQRLFNLVNQILDFRKMESSIAKLKVTKVDLKDFFNELCIPFYQYAKERDIQFQLTVSNSCDEGWIDTNKLEIIVYNILSNAFKFAKDKVDINVDLDEKDERLIIKIKDNGKGISQDNISKVFQNFYQIESEKNNSTTGTGIGLTITKNLVDIHYGEILIKSELNQFTIFNVIIPITETFYSDDEITAFAIETEISMDEIKEGVIINDDTIYVSSSSIEKPILLIVEDNFEIRNLIKSHFSNDFKVITSANGTEGVQKAFKSVPDLIISDIMMPEMNGLELCE</sequence>
<evidence type="ECO:0000313" key="9">
    <source>
        <dbReference type="Proteomes" id="UP001500954"/>
    </source>
</evidence>
<dbReference type="SUPFAM" id="SSF52172">
    <property type="entry name" value="CheY-like"/>
    <property type="match status" value="1"/>
</dbReference>
<keyword evidence="3 4" id="KW-0597">Phosphoprotein</keyword>
<keyword evidence="5" id="KW-0472">Membrane</keyword>
<dbReference type="InterPro" id="IPR011047">
    <property type="entry name" value="Quinoprotein_ADH-like_sf"/>
</dbReference>
<evidence type="ECO:0000313" key="8">
    <source>
        <dbReference type="EMBL" id="GAA3580566.1"/>
    </source>
</evidence>
<dbReference type="SMART" id="SM00387">
    <property type="entry name" value="HATPase_c"/>
    <property type="match status" value="1"/>
</dbReference>
<name>A0ABP6YEW1_9FLAO</name>